<dbReference type="PRINTS" id="PR00385">
    <property type="entry name" value="P450"/>
</dbReference>
<dbReference type="GO" id="GO:0004497">
    <property type="term" value="F:monooxygenase activity"/>
    <property type="evidence" value="ECO:0007669"/>
    <property type="project" value="UniProtKB-KW"/>
</dbReference>
<dbReference type="GO" id="GO:0016705">
    <property type="term" value="F:oxidoreductase activity, acting on paired donors, with incorporation or reduction of molecular oxygen"/>
    <property type="evidence" value="ECO:0007669"/>
    <property type="project" value="InterPro"/>
</dbReference>
<evidence type="ECO:0000256" key="4">
    <source>
        <dbReference type="ARBA" id="ARBA00023002"/>
    </source>
</evidence>
<dbReference type="AlphaFoldDB" id="A0A2T2N6R2"/>
<dbReference type="InterPro" id="IPR017972">
    <property type="entry name" value="Cyt_P450_CS"/>
</dbReference>
<organism evidence="10 11">
    <name type="scientific">Corynespora cassiicola Philippines</name>
    <dbReference type="NCBI Taxonomy" id="1448308"/>
    <lineage>
        <taxon>Eukaryota</taxon>
        <taxon>Fungi</taxon>
        <taxon>Dikarya</taxon>
        <taxon>Ascomycota</taxon>
        <taxon>Pezizomycotina</taxon>
        <taxon>Dothideomycetes</taxon>
        <taxon>Pleosporomycetidae</taxon>
        <taxon>Pleosporales</taxon>
        <taxon>Corynesporascaceae</taxon>
        <taxon>Corynespora</taxon>
    </lineage>
</organism>
<dbReference type="PANTHER" id="PTHR24287">
    <property type="entry name" value="P450, PUTATIVE (EUROFUNG)-RELATED"/>
    <property type="match status" value="1"/>
</dbReference>
<dbReference type="InterPro" id="IPR047146">
    <property type="entry name" value="Cyt_P450_E_CYP52_fungi"/>
</dbReference>
<dbReference type="InterPro" id="IPR001128">
    <property type="entry name" value="Cyt_P450"/>
</dbReference>
<name>A0A2T2N6R2_CORCC</name>
<evidence type="ECO:0000256" key="2">
    <source>
        <dbReference type="ARBA" id="ARBA00010617"/>
    </source>
</evidence>
<reference evidence="10 11" key="1">
    <citation type="journal article" date="2018" name="Front. Microbiol.">
        <title>Genome-Wide Analysis of Corynespora cassiicola Leaf Fall Disease Putative Effectors.</title>
        <authorList>
            <person name="Lopez D."/>
            <person name="Ribeiro S."/>
            <person name="Label P."/>
            <person name="Fumanal B."/>
            <person name="Venisse J.S."/>
            <person name="Kohler A."/>
            <person name="de Oliveira R.R."/>
            <person name="Labutti K."/>
            <person name="Lipzen A."/>
            <person name="Lail K."/>
            <person name="Bauer D."/>
            <person name="Ohm R.A."/>
            <person name="Barry K.W."/>
            <person name="Spatafora J."/>
            <person name="Grigoriev I.V."/>
            <person name="Martin F.M."/>
            <person name="Pujade-Renaud V."/>
        </authorList>
    </citation>
    <scope>NUCLEOTIDE SEQUENCE [LARGE SCALE GENOMIC DNA]</scope>
    <source>
        <strain evidence="10 11">Philippines</strain>
    </source>
</reference>
<dbReference type="STRING" id="1448308.A0A2T2N6R2"/>
<evidence type="ECO:0000256" key="1">
    <source>
        <dbReference type="ARBA" id="ARBA00001971"/>
    </source>
</evidence>
<evidence type="ECO:0000256" key="6">
    <source>
        <dbReference type="ARBA" id="ARBA00023033"/>
    </source>
</evidence>
<keyword evidence="11" id="KW-1185">Reference proteome</keyword>
<dbReference type="SUPFAM" id="SSF48264">
    <property type="entry name" value="Cytochrome P450"/>
    <property type="match status" value="1"/>
</dbReference>
<dbReference type="EMBL" id="KZ678145">
    <property type="protein sequence ID" value="PSN61127.1"/>
    <property type="molecule type" value="Genomic_DNA"/>
</dbReference>
<feature type="chain" id="PRO_5015634446" evidence="9">
    <location>
        <begin position="20"/>
        <end position="476"/>
    </location>
</feature>
<dbReference type="PRINTS" id="PR00463">
    <property type="entry name" value="EP450I"/>
</dbReference>
<protein>
    <submittedName>
        <fullName evidence="10">Cytochrome P450</fullName>
    </submittedName>
</protein>
<keyword evidence="7 8" id="KW-0349">Heme</keyword>
<evidence type="ECO:0000256" key="7">
    <source>
        <dbReference type="PIRSR" id="PIRSR602401-1"/>
    </source>
</evidence>
<dbReference type="PROSITE" id="PS00086">
    <property type="entry name" value="CYTOCHROME_P450"/>
    <property type="match status" value="1"/>
</dbReference>
<dbReference type="InterPro" id="IPR036396">
    <property type="entry name" value="Cyt_P450_sf"/>
</dbReference>
<evidence type="ECO:0000313" key="10">
    <source>
        <dbReference type="EMBL" id="PSN61127.1"/>
    </source>
</evidence>
<feature type="signal peptide" evidence="9">
    <location>
        <begin position="1"/>
        <end position="19"/>
    </location>
</feature>
<keyword evidence="3 7" id="KW-0479">Metal-binding</keyword>
<keyword evidence="6 8" id="KW-0503">Monooxygenase</keyword>
<evidence type="ECO:0000256" key="5">
    <source>
        <dbReference type="ARBA" id="ARBA00023004"/>
    </source>
</evidence>
<dbReference type="OrthoDB" id="1470350at2759"/>
<proteinExistence type="inferred from homology"/>
<dbReference type="CDD" id="cd11063">
    <property type="entry name" value="CYP52"/>
    <property type="match status" value="1"/>
</dbReference>
<accession>A0A2T2N6R2</accession>
<dbReference type="GO" id="GO:0005506">
    <property type="term" value="F:iron ion binding"/>
    <property type="evidence" value="ECO:0007669"/>
    <property type="project" value="InterPro"/>
</dbReference>
<comment type="cofactor">
    <cofactor evidence="1 7">
        <name>heme</name>
        <dbReference type="ChEBI" id="CHEBI:30413"/>
    </cofactor>
</comment>
<evidence type="ECO:0000256" key="8">
    <source>
        <dbReference type="RuleBase" id="RU000461"/>
    </source>
</evidence>
<evidence type="ECO:0000256" key="3">
    <source>
        <dbReference type="ARBA" id="ARBA00022723"/>
    </source>
</evidence>
<keyword evidence="9" id="KW-0732">Signal</keyword>
<dbReference type="GO" id="GO:0020037">
    <property type="term" value="F:heme binding"/>
    <property type="evidence" value="ECO:0007669"/>
    <property type="project" value="InterPro"/>
</dbReference>
<gene>
    <name evidence="10" type="ORF">BS50DRAFT_154376</name>
</gene>
<comment type="similarity">
    <text evidence="2 8">Belongs to the cytochrome P450 family.</text>
</comment>
<dbReference type="Proteomes" id="UP000240883">
    <property type="component" value="Unassembled WGS sequence"/>
</dbReference>
<evidence type="ECO:0000256" key="9">
    <source>
        <dbReference type="SAM" id="SignalP"/>
    </source>
</evidence>
<keyword evidence="4 8" id="KW-0560">Oxidoreductase</keyword>
<dbReference type="Pfam" id="PF00067">
    <property type="entry name" value="p450"/>
    <property type="match status" value="2"/>
</dbReference>
<sequence>MAFLFLSKLAITLAALCIARRIYWEVTTGNRRRALARKHGCLSANFRRGIDPLLSLDQFLGNIRAYREHRFLEWWARSLSDSPHTQVFKILGQHVFLTDDPENIKSILATKFDSWSLGRGRITQMSAYLGKGIFTTEGAAWKHSRDMLRPCFERSQVADVSVLEKHTQRLIAILPEDGTTVDLQPLFHQLTLDIATDLLFGRSTDALAKSGKDKEVEEFIEAFEYCQNPFRDKEKSRFAVLAMFLPDPKFKKCASLIRDFTDNMISLELSNLDSKLPSERYIFLHSLIAQTQDRAIIRSELLNILLAGRDTTASLLSNLIWELSRTPPLDMKYLRALINESQRMYPIVPSNEREALHDNILPRGGGSDGSAPILVPKGCYVAFHTWSLHRRPDIYGPDAHVFNPDRWLNEENPLRPGWAYIPFSGGPRVCIGQNFALTETMFVVVRLLQFFEFESRDYEPWREKLSVTCSGLGGCK</sequence>
<keyword evidence="5 7" id="KW-0408">Iron</keyword>
<evidence type="ECO:0000313" key="11">
    <source>
        <dbReference type="Proteomes" id="UP000240883"/>
    </source>
</evidence>
<dbReference type="Gene3D" id="1.10.630.10">
    <property type="entry name" value="Cytochrome P450"/>
    <property type="match status" value="1"/>
</dbReference>
<feature type="binding site" description="axial binding residue" evidence="7">
    <location>
        <position position="430"/>
    </location>
    <ligand>
        <name>heme</name>
        <dbReference type="ChEBI" id="CHEBI:30413"/>
    </ligand>
    <ligandPart>
        <name>Fe</name>
        <dbReference type="ChEBI" id="CHEBI:18248"/>
    </ligandPart>
</feature>
<dbReference type="InterPro" id="IPR002401">
    <property type="entry name" value="Cyt_P450_E_grp-I"/>
</dbReference>
<dbReference type="PANTHER" id="PTHR24287:SF17">
    <property type="entry name" value="P450, PUTATIVE (EUROFUNG)-RELATED"/>
    <property type="match status" value="1"/>
</dbReference>